<evidence type="ECO:0000256" key="1">
    <source>
        <dbReference type="SAM" id="Coils"/>
    </source>
</evidence>
<reference evidence="4" key="1">
    <citation type="submission" date="2023-07" db="EMBL/GenBank/DDBJ databases">
        <title>30 novel species of actinomycetes from the DSMZ collection.</title>
        <authorList>
            <person name="Nouioui I."/>
        </authorList>
    </citation>
    <scope>NUCLEOTIDE SEQUENCE [LARGE SCALE GENOMIC DNA]</scope>
    <source>
        <strain evidence="4">DSM 45055</strain>
    </source>
</reference>
<protein>
    <submittedName>
        <fullName evidence="3">Uncharacterized protein</fullName>
    </submittedName>
</protein>
<gene>
    <name evidence="3" type="ORF">RM446_12445</name>
</gene>
<organism evidence="3 4">
    <name type="scientific">Streptomonospora wellingtoniae</name>
    <dbReference type="NCBI Taxonomy" id="3075544"/>
    <lineage>
        <taxon>Bacteria</taxon>
        <taxon>Bacillati</taxon>
        <taxon>Actinomycetota</taxon>
        <taxon>Actinomycetes</taxon>
        <taxon>Streptosporangiales</taxon>
        <taxon>Nocardiopsidaceae</taxon>
        <taxon>Streptomonospora</taxon>
    </lineage>
</organism>
<evidence type="ECO:0000256" key="2">
    <source>
        <dbReference type="SAM" id="MobiDB-lite"/>
    </source>
</evidence>
<evidence type="ECO:0000313" key="4">
    <source>
        <dbReference type="Proteomes" id="UP001183226"/>
    </source>
</evidence>
<keyword evidence="4" id="KW-1185">Reference proteome</keyword>
<dbReference type="Proteomes" id="UP001183226">
    <property type="component" value="Unassembled WGS sequence"/>
</dbReference>
<accession>A0ABU2KUF4</accession>
<evidence type="ECO:0000313" key="3">
    <source>
        <dbReference type="EMBL" id="MDT0302924.1"/>
    </source>
</evidence>
<name>A0ABU2KUF4_9ACTN</name>
<feature type="region of interest" description="Disordered" evidence="2">
    <location>
        <begin position="76"/>
        <end position="101"/>
    </location>
</feature>
<feature type="coiled-coil region" evidence="1">
    <location>
        <begin position="40"/>
        <end position="67"/>
    </location>
</feature>
<proteinExistence type="predicted"/>
<comment type="caution">
    <text evidence="3">The sequence shown here is derived from an EMBL/GenBank/DDBJ whole genome shotgun (WGS) entry which is preliminary data.</text>
</comment>
<dbReference type="EMBL" id="JAVREK010000011">
    <property type="protein sequence ID" value="MDT0302924.1"/>
    <property type="molecule type" value="Genomic_DNA"/>
</dbReference>
<dbReference type="RefSeq" id="WP_311545408.1">
    <property type="nucleotide sequence ID" value="NZ_JAVREK010000011.1"/>
</dbReference>
<keyword evidence="1" id="KW-0175">Coiled coil</keyword>
<sequence>MSDLRDRIADALASAAMHPDPDADWTDAVMGVVGPEIAARENSLADMRALEAKARRERDESRAALARARTDLAAEIDDMDPDHTMRNGITEHTPDQGHPGNSWWRAYCEVGGMMRALAAIDEARSSNE</sequence>